<dbReference type="InterPro" id="IPR036388">
    <property type="entry name" value="WH-like_DNA-bd_sf"/>
</dbReference>
<dbReference type="InterPro" id="IPR039422">
    <property type="entry name" value="MarR/SlyA-like"/>
</dbReference>
<evidence type="ECO:0000313" key="3">
    <source>
        <dbReference type="Proteomes" id="UP000251956"/>
    </source>
</evidence>
<reference evidence="2 3" key="2">
    <citation type="submission" date="2018-07" db="EMBL/GenBank/DDBJ databases">
        <title>Diversity of Mesorhizobium strains in Brazil.</title>
        <authorList>
            <person name="Helene L.C.F."/>
            <person name="Dall'Agnol R."/>
            <person name="Delamuta J.R.M."/>
            <person name="Hungria M."/>
        </authorList>
    </citation>
    <scope>NUCLEOTIDE SEQUENCE [LARGE SCALE GENOMIC DNA]</scope>
    <source>
        <strain evidence="2 3">CNPSo 3140</strain>
    </source>
</reference>
<name>A0A330GIV5_9HYPH</name>
<dbReference type="OrthoDB" id="582199at2"/>
<dbReference type="GO" id="GO:0003700">
    <property type="term" value="F:DNA-binding transcription factor activity"/>
    <property type="evidence" value="ECO:0007669"/>
    <property type="project" value="InterPro"/>
</dbReference>
<dbReference type="PANTHER" id="PTHR33164">
    <property type="entry name" value="TRANSCRIPTIONAL REGULATOR, MARR FAMILY"/>
    <property type="match status" value="1"/>
</dbReference>
<reference evidence="3" key="1">
    <citation type="submission" date="2018-06" db="EMBL/GenBank/DDBJ databases">
        <authorList>
            <person name="Helene L.C."/>
            <person name="Dall'Agnol R."/>
            <person name="Delamuta J.R."/>
            <person name="Hungria M."/>
        </authorList>
    </citation>
    <scope>NUCLEOTIDE SEQUENCE [LARGE SCALE GENOMIC DNA]</scope>
    <source>
        <strain evidence="3">CNPSo 3140</strain>
    </source>
</reference>
<protein>
    <submittedName>
        <fullName evidence="2">MarR family transcriptional regulator</fullName>
    </submittedName>
</protein>
<organism evidence="2 3">
    <name type="scientific">Mesorhizobium atlanticum</name>
    <dbReference type="NCBI Taxonomy" id="2233532"/>
    <lineage>
        <taxon>Bacteria</taxon>
        <taxon>Pseudomonadati</taxon>
        <taxon>Pseudomonadota</taxon>
        <taxon>Alphaproteobacteria</taxon>
        <taxon>Hyphomicrobiales</taxon>
        <taxon>Phyllobacteriaceae</taxon>
        <taxon>Mesorhizobium</taxon>
    </lineage>
</organism>
<dbReference type="Proteomes" id="UP000251956">
    <property type="component" value="Unassembled WGS sequence"/>
</dbReference>
<evidence type="ECO:0000259" key="1">
    <source>
        <dbReference type="PROSITE" id="PS50995"/>
    </source>
</evidence>
<dbReference type="InterPro" id="IPR000835">
    <property type="entry name" value="HTH_MarR-typ"/>
</dbReference>
<feature type="domain" description="HTH marR-type" evidence="1">
    <location>
        <begin position="18"/>
        <end position="152"/>
    </location>
</feature>
<proteinExistence type="predicted"/>
<comment type="caution">
    <text evidence="2">The sequence shown here is derived from an EMBL/GenBank/DDBJ whole genome shotgun (WGS) entry which is preliminary data.</text>
</comment>
<keyword evidence="3" id="KW-1185">Reference proteome</keyword>
<accession>A0A330GIV5</accession>
<dbReference type="GO" id="GO:0006950">
    <property type="term" value="P:response to stress"/>
    <property type="evidence" value="ECO:0007669"/>
    <property type="project" value="TreeGrafter"/>
</dbReference>
<dbReference type="AlphaFoldDB" id="A0A330GIV5"/>
<sequence length="163" mass="18046">MDGPESKATEAEFRARREKILLRQLVRLFRLMNDETVARMQARGFGGLQPSYPRLLGNLDTEGTRISGLARRMGITRQAVAQLVKEIEAAGFVERRADPEDGRGVIVAFTPQGRQGLATAVEVMAEIEAEYAGVVGQSGLDELKRHLKTILDRFDRQGGFGMD</sequence>
<dbReference type="RefSeq" id="WP_112130321.1">
    <property type="nucleotide sequence ID" value="NZ_QMBQ01000010.1"/>
</dbReference>
<evidence type="ECO:0000313" key="2">
    <source>
        <dbReference type="EMBL" id="RAZ72544.1"/>
    </source>
</evidence>
<dbReference type="Gene3D" id="1.10.10.10">
    <property type="entry name" value="Winged helix-like DNA-binding domain superfamily/Winged helix DNA-binding domain"/>
    <property type="match status" value="1"/>
</dbReference>
<dbReference type="SMART" id="SM00347">
    <property type="entry name" value="HTH_MARR"/>
    <property type="match status" value="1"/>
</dbReference>
<dbReference type="SUPFAM" id="SSF46785">
    <property type="entry name" value="Winged helix' DNA-binding domain"/>
    <property type="match status" value="1"/>
</dbReference>
<dbReference type="PROSITE" id="PS50995">
    <property type="entry name" value="HTH_MARR_2"/>
    <property type="match status" value="1"/>
</dbReference>
<dbReference type="EMBL" id="QMBQ01000010">
    <property type="protein sequence ID" value="RAZ72544.1"/>
    <property type="molecule type" value="Genomic_DNA"/>
</dbReference>
<dbReference type="Pfam" id="PF12802">
    <property type="entry name" value="MarR_2"/>
    <property type="match status" value="1"/>
</dbReference>
<dbReference type="InterPro" id="IPR036390">
    <property type="entry name" value="WH_DNA-bd_sf"/>
</dbReference>
<dbReference type="PANTHER" id="PTHR33164:SF43">
    <property type="entry name" value="HTH-TYPE TRANSCRIPTIONAL REPRESSOR YETL"/>
    <property type="match status" value="1"/>
</dbReference>
<gene>
    <name evidence="2" type="ORF">DPM35_27510</name>
</gene>